<feature type="transmembrane region" description="Helical" evidence="7">
    <location>
        <begin position="389"/>
        <end position="406"/>
    </location>
</feature>
<feature type="transmembrane region" description="Helical" evidence="7">
    <location>
        <begin position="462"/>
        <end position="483"/>
    </location>
</feature>
<comment type="caution">
    <text evidence="9">The sequence shown here is derived from an EMBL/GenBank/DDBJ whole genome shotgun (WGS) entry which is preliminary data.</text>
</comment>
<dbReference type="Pfam" id="PF00324">
    <property type="entry name" value="AA_permease"/>
    <property type="match status" value="1"/>
</dbReference>
<dbReference type="Proteomes" id="UP000325902">
    <property type="component" value="Unassembled WGS sequence"/>
</dbReference>
<reference evidence="9 10" key="1">
    <citation type="journal article" date="2019" name="Sci. Rep.">
        <title>A multi-omics analysis of the grapevine pathogen Lasiodiplodia theobromae reveals that temperature affects the expression of virulence- and pathogenicity-related genes.</title>
        <authorList>
            <person name="Felix C."/>
            <person name="Meneses R."/>
            <person name="Goncalves M.F.M."/>
            <person name="Tilleman L."/>
            <person name="Duarte A.S."/>
            <person name="Jorrin-Novo J.V."/>
            <person name="Van de Peer Y."/>
            <person name="Deforce D."/>
            <person name="Van Nieuwerburgh F."/>
            <person name="Esteves A.C."/>
            <person name="Alves A."/>
        </authorList>
    </citation>
    <scope>NUCLEOTIDE SEQUENCE [LARGE SCALE GENOMIC DNA]</scope>
    <source>
        <strain evidence="9 10">LA-SOL3</strain>
    </source>
</reference>
<evidence type="ECO:0000256" key="1">
    <source>
        <dbReference type="ARBA" id="ARBA00004141"/>
    </source>
</evidence>
<keyword evidence="3 7" id="KW-0812">Transmembrane</keyword>
<keyword evidence="10" id="KW-1185">Reference proteome</keyword>
<keyword evidence="2" id="KW-0813">Transport</keyword>
<evidence type="ECO:0000256" key="3">
    <source>
        <dbReference type="ARBA" id="ARBA00022692"/>
    </source>
</evidence>
<feature type="transmembrane region" description="Helical" evidence="7">
    <location>
        <begin position="86"/>
        <end position="106"/>
    </location>
</feature>
<dbReference type="PIRSF" id="PIRSF006060">
    <property type="entry name" value="AA_transporter"/>
    <property type="match status" value="1"/>
</dbReference>
<evidence type="ECO:0000256" key="2">
    <source>
        <dbReference type="ARBA" id="ARBA00022448"/>
    </source>
</evidence>
<feature type="transmembrane region" description="Helical" evidence="7">
    <location>
        <begin position="141"/>
        <end position="162"/>
    </location>
</feature>
<feature type="transmembrane region" description="Helical" evidence="7">
    <location>
        <begin position="291"/>
        <end position="310"/>
    </location>
</feature>
<keyword evidence="4" id="KW-0029">Amino-acid transport</keyword>
<evidence type="ECO:0000256" key="4">
    <source>
        <dbReference type="ARBA" id="ARBA00022970"/>
    </source>
</evidence>
<evidence type="ECO:0000256" key="6">
    <source>
        <dbReference type="ARBA" id="ARBA00023136"/>
    </source>
</evidence>
<feature type="transmembrane region" description="Helical" evidence="7">
    <location>
        <begin position="202"/>
        <end position="222"/>
    </location>
</feature>
<dbReference type="Gene3D" id="1.20.1740.10">
    <property type="entry name" value="Amino acid/polyamine transporter I"/>
    <property type="match status" value="1"/>
</dbReference>
<dbReference type="GO" id="GO:0016020">
    <property type="term" value="C:membrane"/>
    <property type="evidence" value="ECO:0007669"/>
    <property type="project" value="UniProtKB-SubCell"/>
</dbReference>
<keyword evidence="6 7" id="KW-0472">Membrane</keyword>
<dbReference type="GO" id="GO:0015171">
    <property type="term" value="F:amino acid transmembrane transporter activity"/>
    <property type="evidence" value="ECO:0007669"/>
    <property type="project" value="TreeGrafter"/>
</dbReference>
<feature type="transmembrane region" description="Helical" evidence="7">
    <location>
        <begin position="418"/>
        <end position="441"/>
    </location>
</feature>
<dbReference type="EMBL" id="VCHE01000004">
    <property type="protein sequence ID" value="KAB2580349.1"/>
    <property type="molecule type" value="Genomic_DNA"/>
</dbReference>
<evidence type="ECO:0000256" key="5">
    <source>
        <dbReference type="ARBA" id="ARBA00022989"/>
    </source>
</evidence>
<feature type="transmembrane region" description="Helical" evidence="7">
    <location>
        <begin position="250"/>
        <end position="270"/>
    </location>
</feature>
<dbReference type="InterPro" id="IPR004841">
    <property type="entry name" value="AA-permease/SLC12A_dom"/>
</dbReference>
<comment type="subcellular location">
    <subcellularLocation>
        <location evidence="1">Membrane</location>
        <topology evidence="1">Multi-pass membrane protein</topology>
    </subcellularLocation>
</comment>
<dbReference type="InterPro" id="IPR050524">
    <property type="entry name" value="APC_YAT"/>
</dbReference>
<protein>
    <submittedName>
        <fullName evidence="9">Proline-specific permease</fullName>
    </submittedName>
</protein>
<evidence type="ECO:0000256" key="7">
    <source>
        <dbReference type="SAM" id="Phobius"/>
    </source>
</evidence>
<dbReference type="PANTHER" id="PTHR43341">
    <property type="entry name" value="AMINO ACID PERMEASE"/>
    <property type="match status" value="1"/>
</dbReference>
<name>A0A5N5DQY5_9PEZI</name>
<dbReference type="AlphaFoldDB" id="A0A5N5DQY5"/>
<dbReference type="OrthoDB" id="3900342at2759"/>
<accession>A0A5N5DQY5</accession>
<feature type="transmembrane region" description="Helical" evidence="7">
    <location>
        <begin position="168"/>
        <end position="190"/>
    </location>
</feature>
<proteinExistence type="predicted"/>
<keyword evidence="5 7" id="KW-1133">Transmembrane helix</keyword>
<sequence>MEKEYKEAYGAAEPADVESKAVGETFPRDIDVSRMNHDGTANLLAGHDQLQRGLKSRHIQFLALGGAIGTGLFVGSGSILSTVGPAPLFMGYLSMMIVVYEIMNILGEMATYLPLKGISIPYFVERFVEPSLAFATGWNYWYAYAMLVGAEASAGAILLDYWKTPVPTAVWITIILIVTLCLNIFAVEIFGEAEFWFASIKLITIIGLILVSLVIILGGSPAEGRIGFSYWENPGAITPYLVDGDTGRFLAYWTAFVRAGFAFITSPELIALAAGETVAPRRNIPKAARRFVWRLAIFYGLGSLMIGAIVPSTDDRLLSPDSDASASPWVIGIQRAGIGSLNHIINVAILTSAWSAGNAFLYSGSRILYSLALNKQAPRIFTKTTKRGVPYAAVLGTWAIGLLSYLNVGSNTGSVFTWFMNICTISGLIAWIVVMITYLRFRKAMIYHKMMERLPFRTPLQPYFTYFILLILTLLTLTNGFQVFFPGQWSVEDFLAAYITLPIFFALYIGHKIWFRTPLARKIEDVDVVTGVAEMEDLAALDEPPVPKNWLQKFWFWLA</sequence>
<dbReference type="PANTHER" id="PTHR43341:SF36">
    <property type="entry name" value="PROLINE-SPECIFIC PERMEASE"/>
    <property type="match status" value="1"/>
</dbReference>
<evidence type="ECO:0000313" key="9">
    <source>
        <dbReference type="EMBL" id="KAB2580349.1"/>
    </source>
</evidence>
<evidence type="ECO:0000259" key="8">
    <source>
        <dbReference type="Pfam" id="PF00324"/>
    </source>
</evidence>
<feature type="transmembrane region" description="Helical" evidence="7">
    <location>
        <begin position="61"/>
        <end position="80"/>
    </location>
</feature>
<dbReference type="FunFam" id="1.20.1740.10:FF:000006">
    <property type="entry name" value="General amino acid permease"/>
    <property type="match status" value="1"/>
</dbReference>
<evidence type="ECO:0000313" key="10">
    <source>
        <dbReference type="Proteomes" id="UP000325902"/>
    </source>
</evidence>
<feature type="transmembrane region" description="Helical" evidence="7">
    <location>
        <begin position="495"/>
        <end position="515"/>
    </location>
</feature>
<gene>
    <name evidence="9" type="primary">prnB_6</name>
    <name evidence="9" type="ORF">DBV05_g1168</name>
</gene>
<feature type="domain" description="Amino acid permease/ SLC12A" evidence="8">
    <location>
        <begin position="58"/>
        <end position="522"/>
    </location>
</feature>
<organism evidence="9 10">
    <name type="scientific">Lasiodiplodia theobromae</name>
    <dbReference type="NCBI Taxonomy" id="45133"/>
    <lineage>
        <taxon>Eukaryota</taxon>
        <taxon>Fungi</taxon>
        <taxon>Dikarya</taxon>
        <taxon>Ascomycota</taxon>
        <taxon>Pezizomycotina</taxon>
        <taxon>Dothideomycetes</taxon>
        <taxon>Dothideomycetes incertae sedis</taxon>
        <taxon>Botryosphaeriales</taxon>
        <taxon>Botryosphaeriaceae</taxon>
        <taxon>Lasiodiplodia</taxon>
    </lineage>
</organism>
<feature type="transmembrane region" description="Helical" evidence="7">
    <location>
        <begin position="344"/>
        <end position="369"/>
    </location>
</feature>